<proteinExistence type="predicted"/>
<keyword evidence="2" id="KW-1185">Reference proteome</keyword>
<evidence type="ECO:0000313" key="2">
    <source>
        <dbReference type="Proteomes" id="UP001234585"/>
    </source>
</evidence>
<organism evidence="1 2">
    <name type="scientific">Shinella sumterensis</name>
    <dbReference type="NCBI Taxonomy" id="1967501"/>
    <lineage>
        <taxon>Bacteria</taxon>
        <taxon>Pseudomonadati</taxon>
        <taxon>Pseudomonadota</taxon>
        <taxon>Alphaproteobacteria</taxon>
        <taxon>Hyphomicrobiales</taxon>
        <taxon>Rhizobiaceae</taxon>
        <taxon>Shinella</taxon>
    </lineage>
</organism>
<dbReference type="Proteomes" id="UP001234585">
    <property type="component" value="Chromosome"/>
</dbReference>
<reference evidence="1 2" key="1">
    <citation type="submission" date="2023-08" db="EMBL/GenBank/DDBJ databases">
        <title>Pathogen: clinical or host-associated sample.</title>
        <authorList>
            <person name="Hergert J."/>
            <person name="Casey R."/>
            <person name="Wagner J."/>
            <person name="Young E.L."/>
            <person name="Oakeson K.F."/>
        </authorList>
    </citation>
    <scope>NUCLEOTIDE SEQUENCE [LARGE SCALE GENOMIC DNA]</scope>
    <source>
        <strain evidence="1 2">1760953</strain>
    </source>
</reference>
<sequence length="253" mass="29175">MIRPSRIAPIIMLNESLGVSDLSGSTMCINTMKVLSRANEDDGILLTKSGAFNRKFVTWAAEDFRWPGYEAEQLYLINKVLNEQDFPPLAVMHELLVGARLIRRYKGKALLTKTGKAMIGDHGALQVELFDTYFTGYDFLGHERFPIDRDDADFLHFLGVIKNRLDDWMPMTELAGWCLPIDLITNYRFSPLEDACCYLLACLMRPLMWLGMIELHPDTERYSSVYDRRYRKTPLFGRFLHFNFTRATSGTVH</sequence>
<gene>
    <name evidence="1" type="ORF">Q9313_12775</name>
</gene>
<name>A0AA50CJU5_9HYPH</name>
<dbReference type="RefSeq" id="WP_306036865.1">
    <property type="nucleotide sequence ID" value="NZ_CP132302.1"/>
</dbReference>
<accession>A0AA50CJU5</accession>
<protein>
    <submittedName>
        <fullName evidence="1">Uncharacterized protein</fullName>
    </submittedName>
</protein>
<dbReference type="AlphaFoldDB" id="A0AA50CJU5"/>
<evidence type="ECO:0000313" key="1">
    <source>
        <dbReference type="EMBL" id="WLR96576.1"/>
    </source>
</evidence>
<dbReference type="EMBL" id="CP132302">
    <property type="protein sequence ID" value="WLR96576.1"/>
    <property type="molecule type" value="Genomic_DNA"/>
</dbReference>